<name>A0ABS8ADP4_9BACT</name>
<protein>
    <recommendedName>
        <fullName evidence="2">MABP domain-containing protein</fullName>
    </recommendedName>
</protein>
<accession>A0ABS8ADP4</accession>
<evidence type="ECO:0000313" key="3">
    <source>
        <dbReference type="EMBL" id="MCB2378497.1"/>
    </source>
</evidence>
<feature type="domain" description="MABP" evidence="2">
    <location>
        <begin position="296"/>
        <end position="340"/>
    </location>
</feature>
<keyword evidence="4" id="KW-1185">Reference proteome</keyword>
<dbReference type="RefSeq" id="WP_226186210.1">
    <property type="nucleotide sequence ID" value="NZ_JAJADQ010000006.1"/>
</dbReference>
<evidence type="ECO:0000259" key="2">
    <source>
        <dbReference type="PROSITE" id="PS51498"/>
    </source>
</evidence>
<dbReference type="PROSITE" id="PS51257">
    <property type="entry name" value="PROKAR_LIPOPROTEIN"/>
    <property type="match status" value="1"/>
</dbReference>
<comment type="caution">
    <text evidence="3">The sequence shown here is derived from an EMBL/GenBank/DDBJ whole genome shotgun (WGS) entry which is preliminary data.</text>
</comment>
<dbReference type="Gene3D" id="2.100.10.50">
    <property type="match status" value="2"/>
</dbReference>
<dbReference type="PROSITE" id="PS51498">
    <property type="entry name" value="MABP"/>
    <property type="match status" value="1"/>
</dbReference>
<organism evidence="3 4">
    <name type="scientific">Hymenobacter nitidus</name>
    <dbReference type="NCBI Taxonomy" id="2880929"/>
    <lineage>
        <taxon>Bacteria</taxon>
        <taxon>Pseudomonadati</taxon>
        <taxon>Bacteroidota</taxon>
        <taxon>Cytophagia</taxon>
        <taxon>Cytophagales</taxon>
        <taxon>Hymenobacteraceae</taxon>
        <taxon>Hymenobacter</taxon>
    </lineage>
</organism>
<dbReference type="InterPro" id="IPR023341">
    <property type="entry name" value="MABP"/>
</dbReference>
<gene>
    <name evidence="3" type="ORF">LGH70_12930</name>
</gene>
<evidence type="ECO:0000256" key="1">
    <source>
        <dbReference type="SAM" id="SignalP"/>
    </source>
</evidence>
<reference evidence="3" key="1">
    <citation type="submission" date="2021-10" db="EMBL/GenBank/DDBJ databases">
        <authorList>
            <person name="Dean J.D."/>
            <person name="Kim M.K."/>
            <person name="Newey C.N."/>
            <person name="Stoker T.S."/>
            <person name="Thompson D.W."/>
            <person name="Grose J.H."/>
        </authorList>
    </citation>
    <scope>NUCLEOTIDE SEQUENCE</scope>
    <source>
        <strain evidence="3">BT635</strain>
    </source>
</reference>
<proteinExistence type="predicted"/>
<evidence type="ECO:0000313" key="4">
    <source>
        <dbReference type="Proteomes" id="UP001165297"/>
    </source>
</evidence>
<feature type="chain" id="PRO_5046308724" description="MABP domain-containing protein" evidence="1">
    <location>
        <begin position="23"/>
        <end position="340"/>
    </location>
</feature>
<feature type="signal peptide" evidence="1">
    <location>
        <begin position="1"/>
        <end position="22"/>
    </location>
</feature>
<dbReference type="Proteomes" id="UP001165297">
    <property type="component" value="Unassembled WGS sequence"/>
</dbReference>
<keyword evidence="1" id="KW-0732">Signal</keyword>
<sequence>MLKSTSFARLLVLLLAGAGTLASCSKDSAPAPAATPETGVTTSMWTAFVQRVSEGVNSDPLGQYVAKSVQIPNEGTRPVRPKMNAEDRSWASIQSLLAATRGPDVPYIQPIEPTCDDYSYCGGGGGGGGTPTVYSTFTSSEGIGMDGDPTDNPTNAIMCVTALIRDSERDANLTMSASASVYSGFNRLNADLNKGAGGKYIYLTFTRKSLYPGGYWFNLYQGDDSGRKRPITRFRNPGEGGTIDGNYTNTWWEDVSKLLGGGIFNRADFNDGAGGPYIYLQYSKLVETQRGFPYPTQFVKEVGVLSGNSSSIQPPAGWIKHPQDLNQGVGGDYIYLCYKY</sequence>
<dbReference type="EMBL" id="JAJADQ010000006">
    <property type="protein sequence ID" value="MCB2378497.1"/>
    <property type="molecule type" value="Genomic_DNA"/>
</dbReference>